<reference evidence="3 4" key="1">
    <citation type="submission" date="2021-01" db="EMBL/GenBank/DDBJ databases">
        <title>WGS of actinomycetes isolated from Thailand.</title>
        <authorList>
            <person name="Thawai C."/>
        </authorList>
    </citation>
    <scope>NUCLEOTIDE SEQUENCE [LARGE SCALE GENOMIC DNA]</scope>
    <source>
        <strain evidence="3 4">CH9-7</strain>
    </source>
</reference>
<protein>
    <submittedName>
        <fullName evidence="3">Lasso peptide isopeptide bond-forming cyclase</fullName>
    </submittedName>
</protein>
<accession>A0ABS1MVC5</accession>
<dbReference type="InterPro" id="IPR014729">
    <property type="entry name" value="Rossmann-like_a/b/a_fold"/>
</dbReference>
<proteinExistence type="predicted"/>
<evidence type="ECO:0000259" key="2">
    <source>
        <dbReference type="Pfam" id="PF00733"/>
    </source>
</evidence>
<dbReference type="Proteomes" id="UP000629371">
    <property type="component" value="Unassembled WGS sequence"/>
</dbReference>
<dbReference type="InterPro" id="IPR001962">
    <property type="entry name" value="Asn_synthase"/>
</dbReference>
<dbReference type="SUPFAM" id="SSF52402">
    <property type="entry name" value="Adenine nucleotide alpha hydrolases-like"/>
    <property type="match status" value="1"/>
</dbReference>
<dbReference type="RefSeq" id="WP_201806442.1">
    <property type="nucleotide sequence ID" value="NZ_JAERRI010000010.1"/>
</dbReference>
<evidence type="ECO:0000313" key="4">
    <source>
        <dbReference type="Proteomes" id="UP000629371"/>
    </source>
</evidence>
<feature type="domain" description="Asparagine synthetase" evidence="2">
    <location>
        <begin position="212"/>
        <end position="596"/>
    </location>
</feature>
<dbReference type="Gene3D" id="3.40.50.620">
    <property type="entry name" value="HUPs"/>
    <property type="match status" value="2"/>
</dbReference>
<dbReference type="Pfam" id="PF00733">
    <property type="entry name" value="Asn_synthase"/>
    <property type="match status" value="1"/>
</dbReference>
<name>A0ABS1MVC5_9ACTN</name>
<evidence type="ECO:0000256" key="1">
    <source>
        <dbReference type="SAM" id="MobiDB-lite"/>
    </source>
</evidence>
<keyword evidence="4" id="KW-1185">Reference proteome</keyword>
<dbReference type="EMBL" id="JAERRI010000010">
    <property type="protein sequence ID" value="MBL1091722.1"/>
    <property type="molecule type" value="Genomic_DNA"/>
</dbReference>
<organism evidence="3 4">
    <name type="scientific">Streptomyces siderophoricus</name>
    <dbReference type="NCBI Taxonomy" id="2802281"/>
    <lineage>
        <taxon>Bacteria</taxon>
        <taxon>Bacillati</taxon>
        <taxon>Actinomycetota</taxon>
        <taxon>Actinomycetes</taxon>
        <taxon>Kitasatosporales</taxon>
        <taxon>Streptomycetaceae</taxon>
        <taxon>Streptomyces</taxon>
    </lineage>
</organism>
<feature type="compositionally biased region" description="Basic and acidic residues" evidence="1">
    <location>
        <begin position="616"/>
        <end position="625"/>
    </location>
</feature>
<gene>
    <name evidence="3" type="ORF">JK360_20365</name>
</gene>
<sequence>MTGAGFVVLPDAASAVEVHAQLPWSAPQVVSHDSGRPWLVGRWLPGGVQVATAGPVRVAVIGICPVTATRLSELTARIRTLADIDALAAALPGSCHLIASVDGQVRVQGSITGLHRIFHTRLNGLPVAADRADVLAAMTGAGIDERALAVRLACGGLVPPPLSEAPLWSGVSPLPPDHYLVLHDKQGRQARQIRWWQPPAPELPLAAGATALRDVLGTAMAGRAPATGRLSSDLSGGMDSTSLCFLAARTHPDLLTFRWGEAEAGNDDAAFAAHSIDHLDRAEHLVIPPADLPALFTDPATPIDTEEPYPFVRTAARTRRTAQLLADRGARRHLAGHGGDELFTPFPGYLHPLLRRRPATALRHVRGYAALKRWPLLHTLAALTRPGSQASWWHAQADHLTDPPSRKRRPSLGWGLWPLRAPAWVTSGAIETARASLRHTAAQAQPLATDLGQHQTLLAVRTAAPWYRLLARPFADAGVQLDSPFFDDRVIEAVLRVRPHEHAGPWHYKPLLAQAMRGIVPDTVLGRSTKGEFSDEASTGLRRNLPALLELFDDSVLAAHGLIDPAVLRTQLLAPQATNAMNIALEPLIGCETWLRAATRPTPPHPMPIRPTAARRTTDTHEPAP</sequence>
<comment type="caution">
    <text evidence="3">The sequence shown here is derived from an EMBL/GenBank/DDBJ whole genome shotgun (WGS) entry which is preliminary data.</text>
</comment>
<feature type="region of interest" description="Disordered" evidence="1">
    <location>
        <begin position="599"/>
        <end position="625"/>
    </location>
</feature>
<evidence type="ECO:0000313" key="3">
    <source>
        <dbReference type="EMBL" id="MBL1091722.1"/>
    </source>
</evidence>